<organism evidence="1 2">
    <name type="scientific">Plakobranchus ocellatus</name>
    <dbReference type="NCBI Taxonomy" id="259542"/>
    <lineage>
        <taxon>Eukaryota</taxon>
        <taxon>Metazoa</taxon>
        <taxon>Spiralia</taxon>
        <taxon>Lophotrochozoa</taxon>
        <taxon>Mollusca</taxon>
        <taxon>Gastropoda</taxon>
        <taxon>Heterobranchia</taxon>
        <taxon>Euthyneura</taxon>
        <taxon>Panpulmonata</taxon>
        <taxon>Sacoglossa</taxon>
        <taxon>Placobranchoidea</taxon>
        <taxon>Plakobranchidae</taxon>
        <taxon>Plakobranchus</taxon>
    </lineage>
</organism>
<protein>
    <submittedName>
        <fullName evidence="1">Uncharacterized protein</fullName>
    </submittedName>
</protein>
<gene>
    <name evidence="1" type="ORF">PoB_007379400</name>
</gene>
<proteinExistence type="predicted"/>
<name>A0AAV4DSR8_9GAST</name>
<keyword evidence="2" id="KW-1185">Reference proteome</keyword>
<evidence type="ECO:0000313" key="1">
    <source>
        <dbReference type="EMBL" id="GFO47289.1"/>
    </source>
</evidence>
<dbReference type="EMBL" id="BLXT01008289">
    <property type="protein sequence ID" value="GFO47289.1"/>
    <property type="molecule type" value="Genomic_DNA"/>
</dbReference>
<comment type="caution">
    <text evidence="1">The sequence shown here is derived from an EMBL/GenBank/DDBJ whole genome shotgun (WGS) entry which is preliminary data.</text>
</comment>
<sequence>MKVPDRPVATEEARTGYIFRDKSEITTGLPQASASIGKMKVLDRPVAIKQARTGYIFRDKSEITTSLPQASKDKKNTGLCDTENHKRIYCWEKSSKEHPRNGMMTRAFQSDFVP</sequence>
<dbReference type="Proteomes" id="UP000735302">
    <property type="component" value="Unassembled WGS sequence"/>
</dbReference>
<dbReference type="AlphaFoldDB" id="A0AAV4DSR8"/>
<accession>A0AAV4DSR8</accession>
<evidence type="ECO:0000313" key="2">
    <source>
        <dbReference type="Proteomes" id="UP000735302"/>
    </source>
</evidence>
<reference evidence="1 2" key="1">
    <citation type="journal article" date="2021" name="Elife">
        <title>Chloroplast acquisition without the gene transfer in kleptoplastic sea slugs, Plakobranchus ocellatus.</title>
        <authorList>
            <person name="Maeda T."/>
            <person name="Takahashi S."/>
            <person name="Yoshida T."/>
            <person name="Shimamura S."/>
            <person name="Takaki Y."/>
            <person name="Nagai Y."/>
            <person name="Toyoda A."/>
            <person name="Suzuki Y."/>
            <person name="Arimoto A."/>
            <person name="Ishii H."/>
            <person name="Satoh N."/>
            <person name="Nishiyama T."/>
            <person name="Hasebe M."/>
            <person name="Maruyama T."/>
            <person name="Minagawa J."/>
            <person name="Obokata J."/>
            <person name="Shigenobu S."/>
        </authorList>
    </citation>
    <scope>NUCLEOTIDE SEQUENCE [LARGE SCALE GENOMIC DNA]</scope>
</reference>